<keyword evidence="2" id="KW-0328">Glycosyltransferase</keyword>
<dbReference type="PANTHER" id="PTHR43025">
    <property type="entry name" value="MONOGALACTOSYLDIACYLGLYCEROL SYNTHASE"/>
    <property type="match status" value="1"/>
</dbReference>
<dbReference type="GO" id="GO:0016020">
    <property type="term" value="C:membrane"/>
    <property type="evidence" value="ECO:0007669"/>
    <property type="project" value="GOC"/>
</dbReference>
<evidence type="ECO:0000256" key="3">
    <source>
        <dbReference type="ARBA" id="ARBA00022679"/>
    </source>
</evidence>
<dbReference type="Gene3D" id="3.40.50.2000">
    <property type="entry name" value="Glycogen Phosphorylase B"/>
    <property type="match status" value="1"/>
</dbReference>
<accession>A0A7X0SPR0</accession>
<evidence type="ECO:0000313" key="6">
    <source>
        <dbReference type="EMBL" id="MBB6733736.1"/>
    </source>
</evidence>
<proteinExistence type="inferred from homology"/>
<comment type="similarity">
    <text evidence="1">Belongs to the glycosyltransferase 28 family.</text>
</comment>
<dbReference type="AlphaFoldDB" id="A0A7X0SPR0"/>
<dbReference type="GO" id="GO:0009247">
    <property type="term" value="P:glycolipid biosynthetic process"/>
    <property type="evidence" value="ECO:0007669"/>
    <property type="project" value="InterPro"/>
</dbReference>
<dbReference type="InterPro" id="IPR001296">
    <property type="entry name" value="Glyco_trans_1"/>
</dbReference>
<protein>
    <submittedName>
        <fullName evidence="6">Glycosyltransferase</fullName>
    </submittedName>
</protein>
<dbReference type="InterPro" id="IPR009695">
    <property type="entry name" value="Diacylglyc_glucosyltr_N"/>
</dbReference>
<feature type="domain" description="Diacylglycerol glucosyltransferase N-terminal" evidence="5">
    <location>
        <begin position="19"/>
        <end position="182"/>
    </location>
</feature>
<dbReference type="PANTHER" id="PTHR43025:SF3">
    <property type="entry name" value="MONOGALACTOSYLDIACYLGLYCEROL SYNTHASE 1, CHLOROPLASTIC"/>
    <property type="match status" value="1"/>
</dbReference>
<feature type="domain" description="Glycosyl transferase family 1" evidence="4">
    <location>
        <begin position="238"/>
        <end position="341"/>
    </location>
</feature>
<dbReference type="Pfam" id="PF00534">
    <property type="entry name" value="Glycos_transf_1"/>
    <property type="match status" value="1"/>
</dbReference>
<dbReference type="InterPro" id="IPR050519">
    <property type="entry name" value="Glycosyltransf_28_UgtP"/>
</dbReference>
<dbReference type="RefSeq" id="WP_185131386.1">
    <property type="nucleotide sequence ID" value="NZ_JACJVO010000028.1"/>
</dbReference>
<sequence length="395" mass="44499">MSDATIRILILYARFGDGHYQAAKALKERFESQGIREVVLFNLFAESHPVLNRLSQMIYYGSTSHWPTLYGLGYSLSDRLPSSTRWGQWVHSLGSETLGRLVEEWRPSAVIQTFPMLTMSYLRQSMGYRIPTFTLLTDYVFHSRWLHPETDLYFVASEEMKRDMIVQCGVPADQIRVSGIPIRSAFRESEIQAKIGSRMETGSAPAGVLVMAGAYGVSGEVDSMVQSLLAEEGIAISLVCGRNKKLERHMIRLFGEEPRVRIYGYVEAIEQLMADSACLITKAGGITLTEASAMRLPVVVYRPIPGQEEGNASYWTAQGTLSTAYNKKDLRRQTVQYLRQQPFGARAYPSVDGQEASVCVVNAILAYLKSVTTPARVPLRKRRRSKWIRILNRTH</sequence>
<dbReference type="EMBL" id="JACJVO010000028">
    <property type="protein sequence ID" value="MBB6733736.1"/>
    <property type="molecule type" value="Genomic_DNA"/>
</dbReference>
<dbReference type="Proteomes" id="UP000564644">
    <property type="component" value="Unassembled WGS sequence"/>
</dbReference>
<gene>
    <name evidence="6" type="ORF">H7C18_22690</name>
</gene>
<keyword evidence="7" id="KW-1185">Reference proteome</keyword>
<reference evidence="6 7" key="1">
    <citation type="submission" date="2020-08" db="EMBL/GenBank/DDBJ databases">
        <title>Cohnella phylogeny.</title>
        <authorList>
            <person name="Dunlap C."/>
        </authorList>
    </citation>
    <scope>NUCLEOTIDE SEQUENCE [LARGE SCALE GENOMIC DNA]</scope>
    <source>
        <strain evidence="6 7">CBP 2801</strain>
    </source>
</reference>
<evidence type="ECO:0000313" key="7">
    <source>
        <dbReference type="Proteomes" id="UP000564644"/>
    </source>
</evidence>
<evidence type="ECO:0000259" key="5">
    <source>
        <dbReference type="Pfam" id="PF06925"/>
    </source>
</evidence>
<comment type="caution">
    <text evidence="6">The sequence shown here is derived from an EMBL/GenBank/DDBJ whole genome shotgun (WGS) entry which is preliminary data.</text>
</comment>
<name>A0A7X0SPR0_9BACL</name>
<evidence type="ECO:0000256" key="2">
    <source>
        <dbReference type="ARBA" id="ARBA00022676"/>
    </source>
</evidence>
<evidence type="ECO:0000259" key="4">
    <source>
        <dbReference type="Pfam" id="PF00534"/>
    </source>
</evidence>
<evidence type="ECO:0000256" key="1">
    <source>
        <dbReference type="ARBA" id="ARBA00006962"/>
    </source>
</evidence>
<keyword evidence="3 6" id="KW-0808">Transferase</keyword>
<dbReference type="Pfam" id="PF06925">
    <property type="entry name" value="MGDG_synth"/>
    <property type="match status" value="1"/>
</dbReference>
<dbReference type="SUPFAM" id="SSF53756">
    <property type="entry name" value="UDP-Glycosyltransferase/glycogen phosphorylase"/>
    <property type="match status" value="1"/>
</dbReference>
<dbReference type="GO" id="GO:0016758">
    <property type="term" value="F:hexosyltransferase activity"/>
    <property type="evidence" value="ECO:0007669"/>
    <property type="project" value="InterPro"/>
</dbReference>
<organism evidence="6 7">
    <name type="scientific">Cohnella zeiphila</name>
    <dbReference type="NCBI Taxonomy" id="2761120"/>
    <lineage>
        <taxon>Bacteria</taxon>
        <taxon>Bacillati</taxon>
        <taxon>Bacillota</taxon>
        <taxon>Bacilli</taxon>
        <taxon>Bacillales</taxon>
        <taxon>Paenibacillaceae</taxon>
        <taxon>Cohnella</taxon>
    </lineage>
</organism>